<evidence type="ECO:0000313" key="8">
    <source>
        <dbReference type="EMBL" id="KAG5460145.1"/>
    </source>
</evidence>
<evidence type="ECO:0000256" key="1">
    <source>
        <dbReference type="ARBA" id="ARBA00005208"/>
    </source>
</evidence>
<dbReference type="PANTHER" id="PTHR11952">
    <property type="entry name" value="UDP- GLUCOSE PYROPHOSPHORYLASE"/>
    <property type="match status" value="1"/>
</dbReference>
<sequence>MRTASITGESRPAARETVRISALKTAVSFFLTFERRKLPRKSLCKVGDPVFIGHCVQKGADCGAKVVPKTKWDEPVGVVCLRNGKFAVVEYSEISEALAKQTDPRTGALAFRAGNIANHFYTTDFLKRVDKFEDQLEYHVAKKKIPYVDLATGEQVKPKSNSGIKLEMFIFDVFPFTERMAVLEVPREEEFSPLKNASGTPENDPADNPETSRRDIVAQQARFVKRAGGKVQLGEADKSADAGKSSSPWEKATFEISPLVTYSGEGLEEHVKGKTITTPAVINSVDDLKKFAE</sequence>
<comment type="similarity">
    <text evidence="2">Belongs to the UDPGP type 1 family.</text>
</comment>
<dbReference type="Gene3D" id="2.10.10.100">
    <property type="match status" value="1"/>
</dbReference>
<keyword evidence="4" id="KW-0808">Transferase</keyword>
<feature type="region of interest" description="Disordered" evidence="7">
    <location>
        <begin position="190"/>
        <end position="212"/>
    </location>
</feature>
<keyword evidence="9" id="KW-1185">Reference proteome</keyword>
<dbReference type="InterPro" id="IPR029044">
    <property type="entry name" value="Nucleotide-diphossugar_trans"/>
</dbReference>
<dbReference type="OrthoDB" id="532420at2759"/>
<evidence type="ECO:0000256" key="5">
    <source>
        <dbReference type="ARBA" id="ARBA00022695"/>
    </source>
</evidence>
<comment type="caution">
    <text evidence="8">The sequence shown here is derived from an EMBL/GenBank/DDBJ whole genome shotgun (WGS) entry which is preliminary data.</text>
</comment>
<evidence type="ECO:0000256" key="4">
    <source>
        <dbReference type="ARBA" id="ARBA00022679"/>
    </source>
</evidence>
<protein>
    <recommendedName>
        <fullName evidence="3">UDP-N-acetylglucosamine diphosphorylase</fullName>
        <ecNumber evidence="3">2.7.7.23</ecNumber>
    </recommendedName>
</protein>
<organism evidence="8 9">
    <name type="scientific">Olpidium bornovanus</name>
    <dbReference type="NCBI Taxonomy" id="278681"/>
    <lineage>
        <taxon>Eukaryota</taxon>
        <taxon>Fungi</taxon>
        <taxon>Fungi incertae sedis</taxon>
        <taxon>Olpidiomycota</taxon>
        <taxon>Olpidiomycotina</taxon>
        <taxon>Olpidiomycetes</taxon>
        <taxon>Olpidiales</taxon>
        <taxon>Olpidiaceae</taxon>
        <taxon>Olpidium</taxon>
    </lineage>
</organism>
<comment type="pathway">
    <text evidence="1">Nucleotide-sugar biosynthesis; UDP-N-acetyl-alpha-D-glucosamine biosynthesis; UDP-N-acetyl-alpha-D-glucosamine from N-acetyl-alpha-D-glucosamine 1-phosphate: step 1/1.</text>
</comment>
<dbReference type="GO" id="GO:0003977">
    <property type="term" value="F:UDP-N-acetylglucosamine diphosphorylase activity"/>
    <property type="evidence" value="ECO:0007669"/>
    <property type="project" value="UniProtKB-EC"/>
</dbReference>
<dbReference type="AlphaFoldDB" id="A0A8H8DJ20"/>
<evidence type="ECO:0000313" key="9">
    <source>
        <dbReference type="Proteomes" id="UP000673691"/>
    </source>
</evidence>
<evidence type="ECO:0000256" key="2">
    <source>
        <dbReference type="ARBA" id="ARBA00010401"/>
    </source>
</evidence>
<dbReference type="EMBL" id="JAEFCI010005678">
    <property type="protein sequence ID" value="KAG5460145.1"/>
    <property type="molecule type" value="Genomic_DNA"/>
</dbReference>
<evidence type="ECO:0000256" key="3">
    <source>
        <dbReference type="ARBA" id="ARBA00012457"/>
    </source>
</evidence>
<dbReference type="EC" id="2.7.7.23" evidence="3"/>
<dbReference type="InterPro" id="IPR039741">
    <property type="entry name" value="UDP-sugar_pyrophosphorylase"/>
</dbReference>
<proteinExistence type="inferred from homology"/>
<dbReference type="GO" id="GO:0006048">
    <property type="term" value="P:UDP-N-acetylglucosamine biosynthetic process"/>
    <property type="evidence" value="ECO:0007669"/>
    <property type="project" value="TreeGrafter"/>
</dbReference>
<keyword evidence="5" id="KW-0548">Nucleotidyltransferase</keyword>
<gene>
    <name evidence="8" type="ORF">BJ554DRAFT_7844</name>
</gene>
<comment type="catalytic activity">
    <reaction evidence="6">
        <text>N-acetyl-alpha-D-glucosamine 1-phosphate + UTP + H(+) = UDP-N-acetyl-alpha-D-glucosamine + diphosphate</text>
        <dbReference type="Rhea" id="RHEA:13509"/>
        <dbReference type="ChEBI" id="CHEBI:15378"/>
        <dbReference type="ChEBI" id="CHEBI:33019"/>
        <dbReference type="ChEBI" id="CHEBI:46398"/>
        <dbReference type="ChEBI" id="CHEBI:57705"/>
        <dbReference type="ChEBI" id="CHEBI:57776"/>
        <dbReference type="EC" id="2.7.7.23"/>
    </reaction>
</comment>
<accession>A0A8H8DJ20</accession>
<name>A0A8H8DJ20_9FUNG</name>
<dbReference type="Pfam" id="PF01704">
    <property type="entry name" value="UDPGP"/>
    <property type="match status" value="1"/>
</dbReference>
<evidence type="ECO:0000256" key="7">
    <source>
        <dbReference type="SAM" id="MobiDB-lite"/>
    </source>
</evidence>
<dbReference type="InterPro" id="IPR002618">
    <property type="entry name" value="UDPGP_fam"/>
</dbReference>
<reference evidence="8 9" key="1">
    <citation type="journal article" name="Sci. Rep.">
        <title>Genome-scale phylogenetic analyses confirm Olpidium as the closest living zoosporic fungus to the non-flagellated, terrestrial fungi.</title>
        <authorList>
            <person name="Chang Y."/>
            <person name="Rochon D."/>
            <person name="Sekimoto S."/>
            <person name="Wang Y."/>
            <person name="Chovatia M."/>
            <person name="Sandor L."/>
            <person name="Salamov A."/>
            <person name="Grigoriev I.V."/>
            <person name="Stajich J.E."/>
            <person name="Spatafora J.W."/>
        </authorList>
    </citation>
    <scope>NUCLEOTIDE SEQUENCE [LARGE SCALE GENOMIC DNA]</scope>
    <source>
        <strain evidence="8">S191</strain>
    </source>
</reference>
<dbReference type="SUPFAM" id="SSF53448">
    <property type="entry name" value="Nucleotide-diphospho-sugar transferases"/>
    <property type="match status" value="1"/>
</dbReference>
<dbReference type="PANTHER" id="PTHR11952:SF2">
    <property type="entry name" value="LD24639P"/>
    <property type="match status" value="1"/>
</dbReference>
<dbReference type="Gene3D" id="3.90.550.10">
    <property type="entry name" value="Spore Coat Polysaccharide Biosynthesis Protein SpsA, Chain A"/>
    <property type="match status" value="1"/>
</dbReference>
<dbReference type="Proteomes" id="UP000673691">
    <property type="component" value="Unassembled WGS sequence"/>
</dbReference>
<evidence type="ECO:0000256" key="6">
    <source>
        <dbReference type="ARBA" id="ARBA00048493"/>
    </source>
</evidence>